<evidence type="ECO:0000313" key="1">
    <source>
        <dbReference type="EMBL" id="KAK0152221.1"/>
    </source>
</evidence>
<name>A0AA47P656_MERPO</name>
<comment type="caution">
    <text evidence="1">The sequence shown here is derived from an EMBL/GenBank/DDBJ whole genome shotgun (WGS) entry which is preliminary data.</text>
</comment>
<reference evidence="1" key="1">
    <citation type="journal article" date="2023" name="Front. Mar. Sci.">
        <title>A new Merluccius polli reference genome to investigate the effects of global change in West African waters.</title>
        <authorList>
            <person name="Mateo J.L."/>
            <person name="Blanco-Fernandez C."/>
            <person name="Garcia-Vazquez E."/>
            <person name="Machado-Schiaffino G."/>
        </authorList>
    </citation>
    <scope>NUCLEOTIDE SEQUENCE</scope>
    <source>
        <strain evidence="1">C29</strain>
        <tissue evidence="1">Fin</tissue>
    </source>
</reference>
<dbReference type="AlphaFoldDB" id="A0AA47P656"/>
<dbReference type="EMBL" id="JAOPHQ010001135">
    <property type="protein sequence ID" value="KAK0152221.1"/>
    <property type="molecule type" value="Genomic_DNA"/>
</dbReference>
<dbReference type="Proteomes" id="UP001174136">
    <property type="component" value="Unassembled WGS sequence"/>
</dbReference>
<protein>
    <submittedName>
        <fullName evidence="1">Uncharacterized protein</fullName>
    </submittedName>
</protein>
<keyword evidence="2" id="KW-1185">Reference proteome</keyword>
<proteinExistence type="predicted"/>
<sequence>MQCSWRVNEAKGDRAEWDSGGGTIRHSRIRVGVRGRCRHRVGTRRKSRRGCRVRVWSGEVGSKSWSWRIREVLGKTHTQQQQVKARQWHSSGQIQVKRVKQKAGRNYRGRREIGVEDKGRSGFRDGRTGQESRQVRVQESEKVGTSMVTFLDRVGSAQPFLLCVGEKKSSIQKFYVILDQKAIPCVAQTAVAAFDELFKAHFVFAVSYDEALCNFYTFIQTTVYGIDVGTTKESPRVKEIRAKVDHTEV</sequence>
<evidence type="ECO:0000313" key="2">
    <source>
        <dbReference type="Proteomes" id="UP001174136"/>
    </source>
</evidence>
<organism evidence="1 2">
    <name type="scientific">Merluccius polli</name>
    <name type="common">Benguela hake</name>
    <name type="synonym">Merluccius cadenati</name>
    <dbReference type="NCBI Taxonomy" id="89951"/>
    <lineage>
        <taxon>Eukaryota</taxon>
        <taxon>Metazoa</taxon>
        <taxon>Chordata</taxon>
        <taxon>Craniata</taxon>
        <taxon>Vertebrata</taxon>
        <taxon>Euteleostomi</taxon>
        <taxon>Actinopterygii</taxon>
        <taxon>Neopterygii</taxon>
        <taxon>Teleostei</taxon>
        <taxon>Neoteleostei</taxon>
        <taxon>Acanthomorphata</taxon>
        <taxon>Zeiogadaria</taxon>
        <taxon>Gadariae</taxon>
        <taxon>Gadiformes</taxon>
        <taxon>Gadoidei</taxon>
        <taxon>Merlucciidae</taxon>
        <taxon>Merluccius</taxon>
    </lineage>
</organism>
<gene>
    <name evidence="1" type="ORF">N1851_006407</name>
</gene>
<accession>A0AA47P656</accession>